<dbReference type="Pfam" id="PF13402">
    <property type="entry name" value="Peptidase_M60"/>
    <property type="match status" value="1"/>
</dbReference>
<evidence type="ECO:0000313" key="3">
    <source>
        <dbReference type="Proteomes" id="UP001416858"/>
    </source>
</evidence>
<keyword evidence="3" id="KW-1185">Reference proteome</keyword>
<comment type="caution">
    <text evidence="2">The sequence shown here is derived from an EMBL/GenBank/DDBJ whole genome shotgun (WGS) entry which is preliminary data.</text>
</comment>
<dbReference type="Gene3D" id="3.40.390.80">
    <property type="entry name" value="Peptidase M60, enhancin-like domain 2"/>
    <property type="match status" value="1"/>
</dbReference>
<dbReference type="Proteomes" id="UP001416858">
    <property type="component" value="Unassembled WGS sequence"/>
</dbReference>
<proteinExistence type="predicted"/>
<organism evidence="2 3">
    <name type="scientific">Novipirellula caenicola</name>
    <dbReference type="NCBI Taxonomy" id="1536901"/>
    <lineage>
        <taxon>Bacteria</taxon>
        <taxon>Pseudomonadati</taxon>
        <taxon>Planctomycetota</taxon>
        <taxon>Planctomycetia</taxon>
        <taxon>Pirellulales</taxon>
        <taxon>Pirellulaceae</taxon>
        <taxon>Novipirellula</taxon>
    </lineage>
</organism>
<dbReference type="InterPro" id="IPR035423">
    <property type="entry name" value="M60-like_N"/>
</dbReference>
<gene>
    <name evidence="2" type="ORF">Rcae01_06542</name>
</gene>
<evidence type="ECO:0000313" key="2">
    <source>
        <dbReference type="EMBL" id="GAA5511029.1"/>
    </source>
</evidence>
<reference evidence="2 3" key="1">
    <citation type="submission" date="2024-02" db="EMBL/GenBank/DDBJ databases">
        <title>Rhodopirellula caenicola NBRC 110016.</title>
        <authorList>
            <person name="Ichikawa N."/>
            <person name="Katano-Makiyama Y."/>
            <person name="Hidaka K."/>
        </authorList>
    </citation>
    <scope>NUCLEOTIDE SEQUENCE [LARGE SCALE GENOMIC DNA]</scope>
    <source>
        <strain evidence="2 3">NBRC 110016</strain>
    </source>
</reference>
<name>A0ABP9W0X2_9BACT</name>
<dbReference type="PANTHER" id="PTHR15730">
    <property type="entry name" value="EXPERIMENTAL AUTOIMMUNE PROSTATITIS ANTIGEN 2-RELATED"/>
    <property type="match status" value="1"/>
</dbReference>
<protein>
    <recommendedName>
        <fullName evidence="1">Peptidase M60 domain-containing protein</fullName>
    </recommendedName>
</protein>
<evidence type="ECO:0000259" key="1">
    <source>
        <dbReference type="PROSITE" id="PS51723"/>
    </source>
</evidence>
<dbReference type="Pfam" id="PF17291">
    <property type="entry name" value="M60-like_N"/>
    <property type="match status" value="1"/>
</dbReference>
<dbReference type="SMART" id="SM01276">
    <property type="entry name" value="M60-like"/>
    <property type="match status" value="1"/>
</dbReference>
<dbReference type="RefSeq" id="WP_345689405.1">
    <property type="nucleotide sequence ID" value="NZ_BAABRO010000033.1"/>
</dbReference>
<dbReference type="InterPro" id="IPR031161">
    <property type="entry name" value="Peptidase_M60_dom"/>
</dbReference>
<sequence>MNFASTNIIGHAYWGVALILRVSVLAIAMTSLAQAANSPGDLMQRAIRLQSNLDGITDSPESVLEALAVVQQYEHAVGPLFMNTATKRGFSREPSDKLKLEHAIFDIQQALIDRAYTAEGLQRFHKILNGKRFETSQYFPGAIDPPVNPKTTYKVQINASQPTAWGSPVAGHDSPARRPTGCYLAPGSIVLVAVPQAMVNKGYNIRVGAHSWDLQKKPIIKRLDRVSLVYPITKTLTGIANPLGGGIYIEVPYQANLGIQEIQVRGAVRAPFYSARSFETTPLAKWRSEERRQPAPWADFESDKFMMQVPSAWVRQLNDPETLMQDWDKAMDGVSELFGYPLVRSKTVLYLQADVTMRGSANFPGYPQSNYAFNPYQLELNKSRHAWMVKGPQYADWTVFHEVGHSQQISKFRGETEAVVNLPHAAIMNNKFGMPLDKAFGESVGGKTQMSLDEAAITWMVTENFRQGKPMNHSNKPGDEMKYQHRGYGKYVEIAYLFGWDALGRFWRAENERWKPGDRVPQNSDPTDARILRLSKAAGVDLTPLIHFWGIQPQNPAALARSIRAAGLKPSPRIKERLEHYMTIVPQNNADFRRHTKVAYPRGLGQAKDPKYGEGWYQVWLTKYDESHRNAAKEAIQDIVRRYFDSQPDRRSNAG</sequence>
<accession>A0ABP9W0X2</accession>
<feature type="domain" description="Peptidase M60" evidence="1">
    <location>
        <begin position="175"/>
        <end position="490"/>
    </location>
</feature>
<dbReference type="EMBL" id="BAABRO010000033">
    <property type="protein sequence ID" value="GAA5511029.1"/>
    <property type="molecule type" value="Genomic_DNA"/>
</dbReference>
<dbReference type="PANTHER" id="PTHR15730:SF5">
    <property type="entry name" value="SI:CH211-210B2.2-RELATED"/>
    <property type="match status" value="1"/>
</dbReference>
<dbReference type="InterPro" id="IPR051244">
    <property type="entry name" value="TCAF"/>
</dbReference>
<dbReference type="PROSITE" id="PS51723">
    <property type="entry name" value="PEPTIDASE_M60"/>
    <property type="match status" value="1"/>
</dbReference>